<feature type="transmembrane region" description="Helical" evidence="1">
    <location>
        <begin position="37"/>
        <end position="60"/>
    </location>
</feature>
<proteinExistence type="predicted"/>
<gene>
    <name evidence="2" type="ORF">Gorai_011521</name>
</gene>
<evidence type="ECO:0000256" key="1">
    <source>
        <dbReference type="SAM" id="Phobius"/>
    </source>
</evidence>
<dbReference type="EMBL" id="JABEZZ010000009">
    <property type="protein sequence ID" value="MBA0594621.1"/>
    <property type="molecule type" value="Genomic_DNA"/>
</dbReference>
<reference evidence="2 3" key="1">
    <citation type="journal article" date="2019" name="Genome Biol. Evol.">
        <title>Insights into the evolution of the New World diploid cottons (Gossypium, subgenus Houzingenia) based on genome sequencing.</title>
        <authorList>
            <person name="Grover C.E."/>
            <person name="Arick M.A. 2nd"/>
            <person name="Thrash A."/>
            <person name="Conover J.L."/>
            <person name="Sanders W.S."/>
            <person name="Peterson D.G."/>
            <person name="Frelichowski J.E."/>
            <person name="Scheffler J.A."/>
            <person name="Scheffler B.E."/>
            <person name="Wendel J.F."/>
        </authorList>
    </citation>
    <scope>NUCLEOTIDE SEQUENCE [LARGE SCALE GENOMIC DNA]</scope>
    <source>
        <strain evidence="2">8</strain>
        <tissue evidence="2">Leaf</tissue>
    </source>
</reference>
<sequence>MQASNSKGQCTEGSFWIPSLGGPTTVAARQCGSVISWLIPFVVISLLSKLISLTVLFFVFVDHNILEWSSTIGWHTVAYLVLPVLPVVFRFVSMELTKPPRHVACSSLLDYLFTRTSLLLRVGTPKLAVTSFHQVDEALDEAYASSASNRNLGVVDSCAFIASSDMI</sequence>
<dbReference type="Proteomes" id="UP000593578">
    <property type="component" value="Unassembled WGS sequence"/>
</dbReference>
<keyword evidence="1" id="KW-0472">Membrane</keyword>
<evidence type="ECO:0000313" key="2">
    <source>
        <dbReference type="EMBL" id="MBA0594621.1"/>
    </source>
</evidence>
<accession>A0A7J8PZA2</accession>
<dbReference type="AlphaFoldDB" id="A0A7J8PZA2"/>
<comment type="caution">
    <text evidence="2">The sequence shown here is derived from an EMBL/GenBank/DDBJ whole genome shotgun (WGS) entry which is preliminary data.</text>
</comment>
<organism evidence="2 3">
    <name type="scientific">Gossypium raimondii</name>
    <name type="common">Peruvian cotton</name>
    <name type="synonym">Gossypium klotzschianum subsp. raimondii</name>
    <dbReference type="NCBI Taxonomy" id="29730"/>
    <lineage>
        <taxon>Eukaryota</taxon>
        <taxon>Viridiplantae</taxon>
        <taxon>Streptophyta</taxon>
        <taxon>Embryophyta</taxon>
        <taxon>Tracheophyta</taxon>
        <taxon>Spermatophyta</taxon>
        <taxon>Magnoliopsida</taxon>
        <taxon>eudicotyledons</taxon>
        <taxon>Gunneridae</taxon>
        <taxon>Pentapetalae</taxon>
        <taxon>rosids</taxon>
        <taxon>malvids</taxon>
        <taxon>Malvales</taxon>
        <taxon>Malvaceae</taxon>
        <taxon>Malvoideae</taxon>
        <taxon>Gossypium</taxon>
    </lineage>
</organism>
<keyword evidence="1" id="KW-1133">Transmembrane helix</keyword>
<keyword evidence="1" id="KW-0812">Transmembrane</keyword>
<evidence type="ECO:0000313" key="3">
    <source>
        <dbReference type="Proteomes" id="UP000593578"/>
    </source>
</evidence>
<feature type="transmembrane region" description="Helical" evidence="1">
    <location>
        <begin position="72"/>
        <end position="92"/>
    </location>
</feature>
<protein>
    <submittedName>
        <fullName evidence="2">Uncharacterized protein</fullName>
    </submittedName>
</protein>
<name>A0A7J8PZA2_GOSRA</name>